<evidence type="ECO:0000256" key="1">
    <source>
        <dbReference type="SAM" id="SignalP"/>
    </source>
</evidence>
<dbReference type="AlphaFoldDB" id="A0A6M4H417"/>
<feature type="domain" description="BON" evidence="2">
    <location>
        <begin position="40"/>
        <end position="108"/>
    </location>
</feature>
<dbReference type="PROSITE" id="PS50914">
    <property type="entry name" value="BON"/>
    <property type="match status" value="1"/>
</dbReference>
<proteinExistence type="predicted"/>
<name>A0A6M4H417_9PROT</name>
<dbReference type="InParanoid" id="A0A6M4H417"/>
<gene>
    <name evidence="3" type="ORF">DSM104440_00226</name>
</gene>
<organism evidence="3 4">
    <name type="scientific">Usitatibacter palustris</name>
    <dbReference type="NCBI Taxonomy" id="2732487"/>
    <lineage>
        <taxon>Bacteria</taxon>
        <taxon>Pseudomonadati</taxon>
        <taxon>Pseudomonadota</taxon>
        <taxon>Betaproteobacteria</taxon>
        <taxon>Nitrosomonadales</taxon>
        <taxon>Usitatibacteraceae</taxon>
        <taxon>Usitatibacter</taxon>
    </lineage>
</organism>
<dbReference type="KEGG" id="upl:DSM104440_00226"/>
<keyword evidence="1" id="KW-0732">Signal</keyword>
<feature type="signal peptide" evidence="1">
    <location>
        <begin position="1"/>
        <end position="23"/>
    </location>
</feature>
<dbReference type="EMBL" id="CP053073">
    <property type="protein sequence ID" value="QJR13443.1"/>
    <property type="molecule type" value="Genomic_DNA"/>
</dbReference>
<accession>A0A6M4H417</accession>
<reference evidence="3 4" key="1">
    <citation type="submission" date="2020-04" db="EMBL/GenBank/DDBJ databases">
        <title>Usitatibacter rugosus gen. nov., sp. nov. and Usitatibacter palustris sp. nov., novel members of Usitatibacteraceae fam. nov. within the order Nitrosomonadales isolated from soil.</title>
        <authorList>
            <person name="Huber K.J."/>
            <person name="Neumann-Schaal M."/>
            <person name="Geppert A."/>
            <person name="Luckner M."/>
            <person name="Wanner G."/>
            <person name="Overmann J."/>
        </authorList>
    </citation>
    <scope>NUCLEOTIDE SEQUENCE [LARGE SCALE GENOMIC DNA]</scope>
    <source>
        <strain evidence="3 4">Swamp67</strain>
    </source>
</reference>
<dbReference type="Gene3D" id="3.30.1340.30">
    <property type="match status" value="1"/>
</dbReference>
<dbReference type="InterPro" id="IPR007055">
    <property type="entry name" value="BON_dom"/>
</dbReference>
<evidence type="ECO:0000259" key="2">
    <source>
        <dbReference type="PROSITE" id="PS50914"/>
    </source>
</evidence>
<evidence type="ECO:0000313" key="3">
    <source>
        <dbReference type="EMBL" id="QJR13443.1"/>
    </source>
</evidence>
<protein>
    <recommendedName>
        <fullName evidence="2">BON domain-containing protein</fullName>
    </recommendedName>
</protein>
<dbReference type="RefSeq" id="WP_171159992.1">
    <property type="nucleotide sequence ID" value="NZ_CP053073.1"/>
</dbReference>
<feature type="chain" id="PRO_5026829515" description="BON domain-containing protein" evidence="1">
    <location>
        <begin position="24"/>
        <end position="109"/>
    </location>
</feature>
<keyword evidence="4" id="KW-1185">Reference proteome</keyword>
<evidence type="ECO:0000313" key="4">
    <source>
        <dbReference type="Proteomes" id="UP000503096"/>
    </source>
</evidence>
<dbReference type="Proteomes" id="UP000503096">
    <property type="component" value="Chromosome"/>
</dbReference>
<sequence length="109" mass="11748">MKKNLLKTIVFATGVSLAGFAAAGPGHWRQADPVRYQSESDLILQENVKAALYADKKLENSIFNVTALDGRVSITGTLDSQEQAAEVKRVAQRVDGSRSITTFLEAPVG</sequence>
<dbReference type="Pfam" id="PF04972">
    <property type="entry name" value="BON"/>
    <property type="match status" value="1"/>
</dbReference>